<feature type="transmembrane region" description="Helical" evidence="5">
    <location>
        <begin position="69"/>
        <end position="88"/>
    </location>
</feature>
<feature type="transmembrane region" description="Helical" evidence="5">
    <location>
        <begin position="238"/>
        <end position="259"/>
    </location>
</feature>
<dbReference type="PANTHER" id="PTHR42910:SF1">
    <property type="entry name" value="MAJOR FACILITATOR SUPERFAMILY (MFS) PROFILE DOMAIN-CONTAINING PROTEIN"/>
    <property type="match status" value="1"/>
</dbReference>
<feature type="transmembrane region" description="Helical" evidence="5">
    <location>
        <begin position="211"/>
        <end position="232"/>
    </location>
</feature>
<evidence type="ECO:0000256" key="4">
    <source>
        <dbReference type="ARBA" id="ARBA00023136"/>
    </source>
</evidence>
<dbReference type="PROSITE" id="PS50850">
    <property type="entry name" value="MFS"/>
    <property type="match status" value="1"/>
</dbReference>
<dbReference type="SUPFAM" id="SSF103473">
    <property type="entry name" value="MFS general substrate transporter"/>
    <property type="match status" value="1"/>
</dbReference>
<comment type="subcellular location">
    <subcellularLocation>
        <location evidence="1">Cell membrane</location>
        <topology evidence="1">Multi-pass membrane protein</topology>
    </subcellularLocation>
</comment>
<keyword evidence="3 5" id="KW-1133">Transmembrane helix</keyword>
<keyword evidence="4 5" id="KW-0472">Membrane</keyword>
<dbReference type="EMBL" id="JAGEOJ010000024">
    <property type="protein sequence ID" value="MBO2454147.1"/>
    <property type="molecule type" value="Genomic_DNA"/>
</dbReference>
<protein>
    <submittedName>
        <fullName evidence="7">MFS transporter</fullName>
    </submittedName>
</protein>
<feature type="transmembrane region" description="Helical" evidence="5">
    <location>
        <begin position="44"/>
        <end position="62"/>
    </location>
</feature>
<feature type="transmembrane region" description="Helical" evidence="5">
    <location>
        <begin position="335"/>
        <end position="353"/>
    </location>
</feature>
<evidence type="ECO:0000313" key="8">
    <source>
        <dbReference type="Proteomes" id="UP000669179"/>
    </source>
</evidence>
<dbReference type="Gene3D" id="1.20.1250.20">
    <property type="entry name" value="MFS general substrate transporter like domains"/>
    <property type="match status" value="1"/>
</dbReference>
<feature type="transmembrane region" description="Helical" evidence="5">
    <location>
        <begin position="271"/>
        <end position="289"/>
    </location>
</feature>
<dbReference type="InterPro" id="IPR020846">
    <property type="entry name" value="MFS_dom"/>
</dbReference>
<keyword evidence="8" id="KW-1185">Reference proteome</keyword>
<evidence type="ECO:0000259" key="6">
    <source>
        <dbReference type="PROSITE" id="PS50850"/>
    </source>
</evidence>
<organism evidence="7 8">
    <name type="scientific">Actinomadura barringtoniae</name>
    <dbReference type="NCBI Taxonomy" id="1427535"/>
    <lineage>
        <taxon>Bacteria</taxon>
        <taxon>Bacillati</taxon>
        <taxon>Actinomycetota</taxon>
        <taxon>Actinomycetes</taxon>
        <taxon>Streptosporangiales</taxon>
        <taxon>Thermomonosporaceae</taxon>
        <taxon>Actinomadura</taxon>
    </lineage>
</organism>
<sequence length="403" mass="41647">MTSRTIWLLALTNGLTVANLYYCQPLLPQIEASFGGSAGVGSLVTLNQVGYALGLVLVVPLGDIVRRRLLVCVLLCVEVAALVVTAAAPGVGLLLVAGTVLGVATSSVLQILLPYAATIAAEHERGRAVGTMVMGSLTGVLLSRTVAGLVGEVAGWRGMFVVAAVITALLALMTARVMDSAPPELAIGYRAQLRETVRLAVTEPVLRRRSMIGACVFAAFGAFWATIAYLLAGPHFRYSGAEIGAFALVGAAGAIVARPSGRAADRGWQRPLTGALLALGVLSYAALWAGERSLAWLIVGVLVVDVAISGTHLLNMSVVYGLVQGARSRIASVYMTAYTLGGVAGSAAGTAAFRAGGWSAVSAVGASCMLLGLAAWAWPPRLRLRLGRLRDSGDLVKPMSPSR</sequence>
<name>A0A939TC35_9ACTN</name>
<dbReference type="InterPro" id="IPR036259">
    <property type="entry name" value="MFS_trans_sf"/>
</dbReference>
<feature type="transmembrane region" description="Helical" evidence="5">
    <location>
        <begin position="295"/>
        <end position="323"/>
    </location>
</feature>
<keyword evidence="2 5" id="KW-0812">Transmembrane</keyword>
<feature type="transmembrane region" description="Helical" evidence="5">
    <location>
        <begin position="128"/>
        <end position="150"/>
    </location>
</feature>
<dbReference type="GO" id="GO:0005886">
    <property type="term" value="C:plasma membrane"/>
    <property type="evidence" value="ECO:0007669"/>
    <property type="project" value="UniProtKB-SubCell"/>
</dbReference>
<evidence type="ECO:0000256" key="1">
    <source>
        <dbReference type="ARBA" id="ARBA00004651"/>
    </source>
</evidence>
<gene>
    <name evidence="7" type="ORF">J4573_44165</name>
</gene>
<comment type="caution">
    <text evidence="7">The sequence shown here is derived from an EMBL/GenBank/DDBJ whole genome shotgun (WGS) entry which is preliminary data.</text>
</comment>
<dbReference type="PANTHER" id="PTHR42910">
    <property type="entry name" value="TRANSPORTER SCO4007-RELATED"/>
    <property type="match status" value="1"/>
</dbReference>
<feature type="domain" description="Major facilitator superfamily (MFS) profile" evidence="6">
    <location>
        <begin position="2"/>
        <end position="383"/>
    </location>
</feature>
<dbReference type="GO" id="GO:0022857">
    <property type="term" value="F:transmembrane transporter activity"/>
    <property type="evidence" value="ECO:0007669"/>
    <property type="project" value="InterPro"/>
</dbReference>
<evidence type="ECO:0000256" key="3">
    <source>
        <dbReference type="ARBA" id="ARBA00022989"/>
    </source>
</evidence>
<dbReference type="RefSeq" id="WP_208262304.1">
    <property type="nucleotide sequence ID" value="NZ_JAGEOJ010000024.1"/>
</dbReference>
<reference evidence="7" key="1">
    <citation type="submission" date="2021-03" db="EMBL/GenBank/DDBJ databases">
        <authorList>
            <person name="Kanchanasin P."/>
            <person name="Saeng-In P."/>
            <person name="Phongsopitanun W."/>
            <person name="Yuki M."/>
            <person name="Kudo T."/>
            <person name="Ohkuma M."/>
            <person name="Tanasupawat S."/>
        </authorList>
    </citation>
    <scope>NUCLEOTIDE SEQUENCE</scope>
    <source>
        <strain evidence="7">GKU 128</strain>
    </source>
</reference>
<feature type="transmembrane region" description="Helical" evidence="5">
    <location>
        <begin position="359"/>
        <end position="378"/>
    </location>
</feature>
<dbReference type="Proteomes" id="UP000669179">
    <property type="component" value="Unassembled WGS sequence"/>
</dbReference>
<proteinExistence type="predicted"/>
<evidence type="ECO:0000313" key="7">
    <source>
        <dbReference type="EMBL" id="MBO2454147.1"/>
    </source>
</evidence>
<dbReference type="CDD" id="cd17324">
    <property type="entry name" value="MFS_NepI_like"/>
    <property type="match status" value="1"/>
</dbReference>
<dbReference type="Pfam" id="PF07690">
    <property type="entry name" value="MFS_1"/>
    <property type="match status" value="1"/>
</dbReference>
<accession>A0A939TC35</accession>
<feature type="transmembrane region" description="Helical" evidence="5">
    <location>
        <begin position="156"/>
        <end position="175"/>
    </location>
</feature>
<dbReference type="AlphaFoldDB" id="A0A939TC35"/>
<dbReference type="InterPro" id="IPR011701">
    <property type="entry name" value="MFS"/>
</dbReference>
<evidence type="ECO:0000256" key="2">
    <source>
        <dbReference type="ARBA" id="ARBA00022692"/>
    </source>
</evidence>
<evidence type="ECO:0000256" key="5">
    <source>
        <dbReference type="SAM" id="Phobius"/>
    </source>
</evidence>
<feature type="transmembrane region" description="Helical" evidence="5">
    <location>
        <begin position="94"/>
        <end position="116"/>
    </location>
</feature>